<name>A0A9Q0Y2U3_9SAUR</name>
<comment type="caution">
    <text evidence="2">The sequence shown here is derived from an EMBL/GenBank/DDBJ whole genome shotgun (WGS) entry which is preliminary data.</text>
</comment>
<dbReference type="AlphaFoldDB" id="A0A9Q0Y2U3"/>
<keyword evidence="3" id="KW-1185">Reference proteome</keyword>
<feature type="compositionally biased region" description="Basic and acidic residues" evidence="1">
    <location>
        <begin position="71"/>
        <end position="81"/>
    </location>
</feature>
<sequence>WELRLRDSDSTQDTQLKKKSQSIDISGSGYEPLAPAAQHAMPPTKPAPVIKTNTFEEEQNNTANTQRRNPRRGELKRYYTI</sequence>
<organism evidence="2 3">
    <name type="scientific">Phrynocephalus forsythii</name>
    <dbReference type="NCBI Taxonomy" id="171643"/>
    <lineage>
        <taxon>Eukaryota</taxon>
        <taxon>Metazoa</taxon>
        <taxon>Chordata</taxon>
        <taxon>Craniata</taxon>
        <taxon>Vertebrata</taxon>
        <taxon>Euteleostomi</taxon>
        <taxon>Lepidosauria</taxon>
        <taxon>Squamata</taxon>
        <taxon>Bifurcata</taxon>
        <taxon>Unidentata</taxon>
        <taxon>Episquamata</taxon>
        <taxon>Toxicofera</taxon>
        <taxon>Iguania</taxon>
        <taxon>Acrodonta</taxon>
        <taxon>Agamidae</taxon>
        <taxon>Agaminae</taxon>
        <taxon>Phrynocephalus</taxon>
    </lineage>
</organism>
<gene>
    <name evidence="2" type="ORF">JRQ81_010566</name>
</gene>
<reference evidence="2" key="1">
    <citation type="journal article" date="2023" name="DNA Res.">
        <title>Chromosome-level genome assembly of Phrynocephalus forsythii using third-generation DNA sequencing and Hi-C analysis.</title>
        <authorList>
            <person name="Qi Y."/>
            <person name="Zhao W."/>
            <person name="Zhao Y."/>
            <person name="Niu C."/>
            <person name="Cao S."/>
            <person name="Zhang Y."/>
        </authorList>
    </citation>
    <scope>NUCLEOTIDE SEQUENCE</scope>
    <source>
        <tissue evidence="2">Muscle</tissue>
    </source>
</reference>
<dbReference type="Proteomes" id="UP001142489">
    <property type="component" value="Unassembled WGS sequence"/>
</dbReference>
<protein>
    <submittedName>
        <fullName evidence="2">Uncharacterized protein</fullName>
    </submittedName>
</protein>
<feature type="region of interest" description="Disordered" evidence="1">
    <location>
        <begin position="1"/>
        <end position="81"/>
    </location>
</feature>
<dbReference type="EMBL" id="JAPFRF010000003">
    <property type="protein sequence ID" value="KAJ7338040.1"/>
    <property type="molecule type" value="Genomic_DNA"/>
</dbReference>
<proteinExistence type="predicted"/>
<evidence type="ECO:0000256" key="1">
    <source>
        <dbReference type="SAM" id="MobiDB-lite"/>
    </source>
</evidence>
<evidence type="ECO:0000313" key="2">
    <source>
        <dbReference type="EMBL" id="KAJ7338040.1"/>
    </source>
</evidence>
<feature type="non-terminal residue" evidence="2">
    <location>
        <position position="81"/>
    </location>
</feature>
<dbReference type="OrthoDB" id="8952062at2759"/>
<feature type="non-terminal residue" evidence="2">
    <location>
        <position position="1"/>
    </location>
</feature>
<evidence type="ECO:0000313" key="3">
    <source>
        <dbReference type="Proteomes" id="UP001142489"/>
    </source>
</evidence>
<accession>A0A9Q0Y2U3</accession>